<dbReference type="Gene3D" id="3.30.559.30">
    <property type="entry name" value="Nonribosomal peptide synthetase, condensation domain"/>
    <property type="match status" value="1"/>
</dbReference>
<dbReference type="SUPFAM" id="SSF52777">
    <property type="entry name" value="CoA-dependent acyltransferases"/>
    <property type="match status" value="2"/>
</dbReference>
<dbReference type="Gene3D" id="3.30.300.30">
    <property type="match status" value="1"/>
</dbReference>
<dbReference type="PANTHER" id="PTHR45398">
    <property type="match status" value="1"/>
</dbReference>
<dbReference type="InterPro" id="IPR045851">
    <property type="entry name" value="AMP-bd_C_sf"/>
</dbReference>
<dbReference type="InterPro" id="IPR023213">
    <property type="entry name" value="CAT-like_dom_sf"/>
</dbReference>
<evidence type="ECO:0000313" key="5">
    <source>
        <dbReference type="EMBL" id="MDQ0166026.1"/>
    </source>
</evidence>
<dbReference type="Gene3D" id="3.30.559.10">
    <property type="entry name" value="Chloramphenicol acetyltransferase-like domain"/>
    <property type="match status" value="1"/>
</dbReference>
<dbReference type="Pfam" id="PF13193">
    <property type="entry name" value="AMP-binding_C"/>
    <property type="match status" value="1"/>
</dbReference>
<evidence type="ECO:0000256" key="2">
    <source>
        <dbReference type="ARBA" id="ARBA00022450"/>
    </source>
</evidence>
<dbReference type="InterPro" id="IPR025110">
    <property type="entry name" value="AMP-bd_C"/>
</dbReference>
<evidence type="ECO:0000256" key="1">
    <source>
        <dbReference type="ARBA" id="ARBA00001957"/>
    </source>
</evidence>
<dbReference type="InterPro" id="IPR001242">
    <property type="entry name" value="Condensation_dom"/>
</dbReference>
<keyword evidence="3" id="KW-0597">Phosphoprotein</keyword>
<dbReference type="CDD" id="cd19534">
    <property type="entry name" value="E_NRPS"/>
    <property type="match status" value="1"/>
</dbReference>
<dbReference type="Proteomes" id="UP001235840">
    <property type="component" value="Unassembled WGS sequence"/>
</dbReference>
<name>A0ABT9VYE7_9BACI</name>
<dbReference type="SUPFAM" id="SSF47336">
    <property type="entry name" value="ACP-like"/>
    <property type="match status" value="1"/>
</dbReference>
<dbReference type="Pfam" id="PF00550">
    <property type="entry name" value="PP-binding"/>
    <property type="match status" value="1"/>
</dbReference>
<dbReference type="Gene3D" id="1.10.1200.10">
    <property type="entry name" value="ACP-like"/>
    <property type="match status" value="1"/>
</dbReference>
<keyword evidence="6" id="KW-1185">Reference proteome</keyword>
<evidence type="ECO:0000259" key="4">
    <source>
        <dbReference type="PROSITE" id="PS50075"/>
    </source>
</evidence>
<dbReference type="EMBL" id="JAUSTY010000006">
    <property type="protein sequence ID" value="MDQ0166026.1"/>
    <property type="molecule type" value="Genomic_DNA"/>
</dbReference>
<comment type="cofactor">
    <cofactor evidence="1">
        <name>pantetheine 4'-phosphate</name>
        <dbReference type="ChEBI" id="CHEBI:47942"/>
    </cofactor>
</comment>
<sequence>MYRTGDIARWLADGQIEYLGRIDHQVKIRGYRIELAEIEAHLLKHSQVGAVVLTVYVNERQEQQLCAYIVKEELSKEPTGKELRKYLKSLVPSYMVPAHFIIIDQFPLTSSGKIDRKALPEPTEQVLNEGIGYAPPSNELEQLLIELWEDVLGVEGIGVQHDFFDLGGDSIKGIQLNSRLHTKGYSVEMKELFQYSTIAELNNYVKTHTQEINQEPVTGDMPLSPVQHWFFNQSYTDQHHFNQSVMLYHPSGFEVESLRKVLDQMLIHHDALRMVYQQSDSGIAQINRGIQDKLHDFEMFDLYEEEHVEERIEALANDIQGTIHLYKGPLVKVGLFRTKNGDHLLIAIHHLVVDGVSWRILLEDIFRGYAQIQAGEEIMFQSKSHSFKEFTERLRMYANSKKALKELSYWQQLENDAGPLLIEEPQHKTGRRENSKNTRLHFSERETDMLLKEIHQAYNTEVNDVLLVALGLAYKEWKKTDKVLVQLEGHGREEILEGLDVTRTVGWFTSMYPVLLDTELPSALPRNEGLSYVIKRVKDTLHRVPNKGVGYSILKHLTSKELKAGVEFTALPSISFNYLGQFDQFDTPSGHDGIQLSSLSMGHSISPALERSFSLDFSAMVTGKQLVMTLNYSIEEYSDEEIQAFLQLYRSHLVAIMDYCLQQEEAEQTVSDFSNKDLSLEDLDSIADIVNSLD</sequence>
<dbReference type="SUPFAM" id="SSF56801">
    <property type="entry name" value="Acetyl-CoA synthetase-like"/>
    <property type="match status" value="1"/>
</dbReference>
<dbReference type="InterPro" id="IPR020806">
    <property type="entry name" value="PKS_PP-bd"/>
</dbReference>
<accession>A0ABT9VYE7</accession>
<dbReference type="NCBIfam" id="TIGR01720">
    <property type="entry name" value="NRPS-para261"/>
    <property type="match status" value="1"/>
</dbReference>
<dbReference type="Pfam" id="PF00668">
    <property type="entry name" value="Condensation"/>
    <property type="match status" value="1"/>
</dbReference>
<evidence type="ECO:0000256" key="3">
    <source>
        <dbReference type="ARBA" id="ARBA00022553"/>
    </source>
</evidence>
<evidence type="ECO:0000313" key="6">
    <source>
        <dbReference type="Proteomes" id="UP001235840"/>
    </source>
</evidence>
<comment type="caution">
    <text evidence="5">The sequence shown here is derived from an EMBL/GenBank/DDBJ whole genome shotgun (WGS) entry which is preliminary data.</text>
</comment>
<dbReference type="InterPro" id="IPR009081">
    <property type="entry name" value="PP-bd_ACP"/>
</dbReference>
<dbReference type="InterPro" id="IPR036736">
    <property type="entry name" value="ACP-like_sf"/>
</dbReference>
<dbReference type="PANTHER" id="PTHR45398:SF1">
    <property type="entry name" value="ENZYME, PUTATIVE (JCVI)-RELATED"/>
    <property type="match status" value="1"/>
</dbReference>
<organism evidence="5 6">
    <name type="scientific">Caldalkalibacillus horti</name>
    <dbReference type="NCBI Taxonomy" id="77523"/>
    <lineage>
        <taxon>Bacteria</taxon>
        <taxon>Bacillati</taxon>
        <taxon>Bacillota</taxon>
        <taxon>Bacilli</taxon>
        <taxon>Bacillales</taxon>
        <taxon>Bacillaceae</taxon>
        <taxon>Caldalkalibacillus</taxon>
    </lineage>
</organism>
<gene>
    <name evidence="5" type="ORF">J2S11_001927</name>
</gene>
<reference evidence="5 6" key="1">
    <citation type="submission" date="2023-07" db="EMBL/GenBank/DDBJ databases">
        <title>Genomic Encyclopedia of Type Strains, Phase IV (KMG-IV): sequencing the most valuable type-strain genomes for metagenomic binning, comparative biology and taxonomic classification.</title>
        <authorList>
            <person name="Goeker M."/>
        </authorList>
    </citation>
    <scope>NUCLEOTIDE SEQUENCE [LARGE SCALE GENOMIC DNA]</scope>
    <source>
        <strain evidence="5 6">DSM 12751</strain>
    </source>
</reference>
<dbReference type="PROSITE" id="PS50075">
    <property type="entry name" value="CARRIER"/>
    <property type="match status" value="1"/>
</dbReference>
<keyword evidence="2" id="KW-0596">Phosphopantetheine</keyword>
<dbReference type="Gene3D" id="3.40.50.12780">
    <property type="entry name" value="N-terminal domain of ligase-like"/>
    <property type="match status" value="1"/>
</dbReference>
<proteinExistence type="predicted"/>
<feature type="domain" description="Carrier" evidence="4">
    <location>
        <begin position="135"/>
        <end position="209"/>
    </location>
</feature>
<protein>
    <submittedName>
        <fullName evidence="5">Non-ribosomal peptide synthase protein (TIGR01720 family)</fullName>
    </submittedName>
</protein>
<dbReference type="InterPro" id="IPR010060">
    <property type="entry name" value="NRPS_synth"/>
</dbReference>
<dbReference type="SMART" id="SM00823">
    <property type="entry name" value="PKS_PP"/>
    <property type="match status" value="1"/>
</dbReference>
<dbReference type="InterPro" id="IPR042099">
    <property type="entry name" value="ANL_N_sf"/>
</dbReference>